<keyword evidence="10" id="KW-0677">Repeat</keyword>
<dbReference type="EMBL" id="JBHFQA010000008">
    <property type="protein sequence ID" value="KAL2094366.1"/>
    <property type="molecule type" value="Genomic_DNA"/>
</dbReference>
<evidence type="ECO:0000313" key="19">
    <source>
        <dbReference type="Proteomes" id="UP001591681"/>
    </source>
</evidence>
<keyword evidence="13 15" id="KW-0862">Zinc</keyword>
<dbReference type="SUPFAM" id="SSF48371">
    <property type="entry name" value="ARM repeat"/>
    <property type="match status" value="1"/>
</dbReference>
<dbReference type="Pfam" id="PF23009">
    <property type="entry name" value="UBC_like"/>
    <property type="match status" value="1"/>
</dbReference>
<dbReference type="InterPro" id="IPR013083">
    <property type="entry name" value="Znf_RING/FYVE/PHD"/>
</dbReference>
<evidence type="ECO:0000256" key="15">
    <source>
        <dbReference type="RuleBase" id="RU367090"/>
    </source>
</evidence>
<dbReference type="SUPFAM" id="SSF57850">
    <property type="entry name" value="RING/U-box"/>
    <property type="match status" value="1"/>
</dbReference>
<evidence type="ECO:0000259" key="17">
    <source>
        <dbReference type="PROSITE" id="PS50089"/>
    </source>
</evidence>
<dbReference type="Pfam" id="PF22999">
    <property type="entry name" value="LTN1_E3_ligase_6th"/>
    <property type="match status" value="1"/>
</dbReference>
<evidence type="ECO:0000256" key="2">
    <source>
        <dbReference type="ARBA" id="ARBA00004514"/>
    </source>
</evidence>
<evidence type="ECO:0000256" key="16">
    <source>
        <dbReference type="SAM" id="MobiDB-lite"/>
    </source>
</evidence>
<gene>
    <name evidence="18" type="ORF">ACEWY4_009085</name>
</gene>
<dbReference type="EC" id="2.3.2.27" evidence="5 15"/>
<feature type="domain" description="RING-type" evidence="17">
    <location>
        <begin position="1789"/>
        <end position="1836"/>
    </location>
</feature>
<proteinExistence type="inferred from homology"/>
<evidence type="ECO:0000256" key="13">
    <source>
        <dbReference type="ARBA" id="ARBA00022833"/>
    </source>
</evidence>
<evidence type="ECO:0000256" key="9">
    <source>
        <dbReference type="ARBA" id="ARBA00022723"/>
    </source>
</evidence>
<comment type="pathway">
    <text evidence="3 15">Protein modification; protein ubiquitination.</text>
</comment>
<evidence type="ECO:0000256" key="8">
    <source>
        <dbReference type="ARBA" id="ARBA00022679"/>
    </source>
</evidence>
<feature type="compositionally biased region" description="Gly residues" evidence="16">
    <location>
        <begin position="565"/>
        <end position="577"/>
    </location>
</feature>
<dbReference type="GO" id="GO:0061630">
    <property type="term" value="F:ubiquitin protein ligase activity"/>
    <property type="evidence" value="ECO:0007669"/>
    <property type="project" value="UniProtKB-UniRule"/>
</dbReference>
<comment type="catalytic activity">
    <reaction evidence="1 15">
        <text>S-ubiquitinyl-[E2 ubiquitin-conjugating enzyme]-L-cysteine + [acceptor protein]-L-lysine = [E2 ubiquitin-conjugating enzyme]-L-cysteine + N(6)-ubiquitinyl-[acceptor protein]-L-lysine.</text>
        <dbReference type="EC" id="2.3.2.27"/>
    </reaction>
</comment>
<comment type="subunit">
    <text evidence="15">Component of the ribosome quality control complex (RQC).</text>
</comment>
<dbReference type="InterPro" id="IPR011989">
    <property type="entry name" value="ARM-like"/>
</dbReference>
<evidence type="ECO:0000256" key="10">
    <source>
        <dbReference type="ARBA" id="ARBA00022737"/>
    </source>
</evidence>
<evidence type="ECO:0000256" key="14">
    <source>
        <dbReference type="PROSITE-ProRule" id="PRU00175"/>
    </source>
</evidence>
<keyword evidence="11 14" id="KW-0863">Zinc-finger</keyword>
<evidence type="ECO:0000256" key="11">
    <source>
        <dbReference type="ARBA" id="ARBA00022771"/>
    </source>
</evidence>
<evidence type="ECO:0000256" key="12">
    <source>
        <dbReference type="ARBA" id="ARBA00022786"/>
    </source>
</evidence>
<feature type="region of interest" description="Disordered" evidence="16">
    <location>
        <begin position="665"/>
        <end position="687"/>
    </location>
</feature>
<comment type="caution">
    <text evidence="18">The sequence shown here is derived from an EMBL/GenBank/DDBJ whole genome shotgun (WGS) entry which is preliminary data.</text>
</comment>
<dbReference type="GO" id="GO:0005829">
    <property type="term" value="C:cytosol"/>
    <property type="evidence" value="ECO:0007669"/>
    <property type="project" value="UniProtKB-SubCell"/>
</dbReference>
<dbReference type="CDD" id="cd16491">
    <property type="entry name" value="RING-CH-C4HC3_LTN1"/>
    <property type="match status" value="1"/>
</dbReference>
<organism evidence="18 19">
    <name type="scientific">Coilia grayii</name>
    <name type="common">Gray's grenadier anchovy</name>
    <dbReference type="NCBI Taxonomy" id="363190"/>
    <lineage>
        <taxon>Eukaryota</taxon>
        <taxon>Metazoa</taxon>
        <taxon>Chordata</taxon>
        <taxon>Craniata</taxon>
        <taxon>Vertebrata</taxon>
        <taxon>Euteleostomi</taxon>
        <taxon>Actinopterygii</taxon>
        <taxon>Neopterygii</taxon>
        <taxon>Teleostei</taxon>
        <taxon>Clupei</taxon>
        <taxon>Clupeiformes</taxon>
        <taxon>Clupeoidei</taxon>
        <taxon>Engraulidae</taxon>
        <taxon>Coilinae</taxon>
        <taxon>Coilia</taxon>
    </lineage>
</organism>
<feature type="region of interest" description="Disordered" evidence="16">
    <location>
        <begin position="559"/>
        <end position="592"/>
    </location>
</feature>
<comment type="similarity">
    <text evidence="4 15">Belongs to the LTN1 family.</text>
</comment>
<dbReference type="InterPro" id="IPR054478">
    <property type="entry name" value="LTN1_UBC"/>
</dbReference>
<evidence type="ECO:0000256" key="4">
    <source>
        <dbReference type="ARBA" id="ARBA00007997"/>
    </source>
</evidence>
<dbReference type="GO" id="GO:0072344">
    <property type="term" value="P:rescue of stalled ribosome"/>
    <property type="evidence" value="ECO:0007669"/>
    <property type="project" value="UniProtKB-UniRule"/>
</dbReference>
<dbReference type="FunFam" id="3.30.40.10:FF:000038">
    <property type="entry name" value="E3 ubiquitin-protein ligase listerin"/>
    <property type="match status" value="1"/>
</dbReference>
<dbReference type="FunFam" id="1.25.10.10:FF:001251">
    <property type="entry name" value="Predicted protein"/>
    <property type="match status" value="1"/>
</dbReference>
<dbReference type="InterPro" id="IPR039804">
    <property type="entry name" value="RING-CH-C4HC3_LTN1"/>
</dbReference>
<dbReference type="Proteomes" id="UP001591681">
    <property type="component" value="Unassembled WGS sequence"/>
</dbReference>
<dbReference type="Pfam" id="PF13639">
    <property type="entry name" value="zf-RING_2"/>
    <property type="match status" value="1"/>
</dbReference>
<sequence length="1840" mass="203298">MGGKNKQRTKGNVRPSSSGRAAELLAREGGVVPGFVGFGLSTSNDPGYVPAVHGAEDIDSLVDGDFRLVLRKLSKRDAVTKLKAVQEFGAMCQERDAEAVKGVLPYWPRIYCKISVDHDRRVREAAQQAFEQLILKVKRNLAPYLKSIMGHWLIAQCDTYTPASSAASAAFQAAFPLNKQPEALSFCKDEILTVLQENLLKETADTLSDPQNVPEEEREAKYVRLLTSSLLALKRLLTHLSPPDREAVGERLAQLLAQAKFWKFSKHKIPQVRGAFFEVVACVCELVPELARAESARVCSSVLLSIDDTDPVVLPPLWAAVLHVLSAITGCWSHVSAKKGVMPKLWVLLKEGGRGLATALHPNLLPFISKLPEEITTPSLDFYSTFFTNVILGLSSERAISSPSESAAIVVATVECLRYCLLQHTGEDQELQRVQSMLITDQLLPLLASALESSSLQSGPLFTQVADMLLSWEKRAVLSSSSSSLEEPPSGTEATFRRALTDFWEGLGRLCLRYVDMEEPEQRPLEGIAALLRLIQNPESGSWRQAARRKKAVKISFSSLEGSEPGPGVGLGVGQGADGLPFQEAGTREPQPKEAVVGQVAEGSPARRSVHLLELVCQLAEVNMVHVMERRSESHLRFLSMLLRSFPTRQVFQVLLQPGEATADGLTQGKDLGQEDGQPCDTLTDEGKDLGLGREDAQLAQNPAVRFLLLRVVGWLKQEGRKDTDFLVDMVFSALQCCGSTDHKTRILNHVTTMNLGWGVLLQVIQKASAEAVYVEEYGGWLKGSVLGVSLIGLATVLCERGLRGSSSSSSSYSSSLHTHGWALISLVLSHQHNNETLIGKEYVEKIIDKLHATLSEAKGMSDAGNMEPLVSFISDVASNFFSSVKGCLLLASAEELLLTVFQLCAQDQSITCLSDALLQKLKQACSAGVCSLVNVLETSVVEGSFLHSAALWVKNQLISAPLGLRSLQTLVQAVQSLVESLSSAQRSDRSLLSQFVLRLSLSEEEWKKSRQALPPQWVKSPLLAGRLRASCAYPCLDAWKLRSSTRLPAHLCASALLGHVICTAAEVTSGDGDADSQDTSALELEPLKHTVAEILYALQWCSEMDYSPAIVADFHKMLQDWNLIPRVHNISAHLSLLQTLFSRCVTEGSLWALTLCSYMQTRGVTPGELKGLYGNVESFFPLTEKSVNTLQVLCPWLPGEESEALIALAISELLNWQEGNLNVSASMAVLQCCLRVDGAVESEVLLAAVATMMEWHNSKEEWFLFNSDLGKVSAEDLSLTVEMMRFLSWLISHSPSVLREAQWDFLLCSVLTWLETASENTSVFWNPWVQLFVCETCGLITQLSEFFTAPPAAMVEQLPPELCTEWQEFFSEGINNLLLPLLIKIPDEFREPDEPLFPLAVVRAVGEALTHIPLRQLLENQLPARLVADQRSNLPDAQQTLLNTLTPLLLFKARPLQLAVYHMLNKVMPQLPESDSDSDNSRVEKDDGEAPSLSPPTALMTILTATEELLENILGSVQVGEFAVVQPLSVEHCCILGYLLAWKLLLTFFKSAPSNLRVQYCQYLKESRCLHQLLLHLFRLMPENPALPAHTHPHPHTHAHAPCAEPCSKEAKTFFTEPLSLSVCKTECPQWEVPHLACSVYYGALKDLPAMVRLWWNSQEKRVFSAVDKFTSRYVSSVLSAQEIASVHASTQTFHSMTVKARTTTREVIATYSVDDIFIELVIQLPQNYPLGSISVESGRRVGVAVQQWRNWMLQLSTYLTHQNGSIMEGLALWKNNVDKRFEGVEDCMICFSVIHGSNYSLPKKACRTCKKKFHSACLYKWFTSSNKSTCPLCRETFF</sequence>
<keyword evidence="8 15" id="KW-0808">Transferase</keyword>
<dbReference type="InterPro" id="IPR001841">
    <property type="entry name" value="Znf_RING"/>
</dbReference>
<feature type="region of interest" description="Disordered" evidence="16">
    <location>
        <begin position="1472"/>
        <end position="1498"/>
    </location>
</feature>
<comment type="function">
    <text evidence="15">E3 ubiquitin-protein ligase. Component of the ribosome quality control complex (RQC), a ribosome-associated complex that mediates ubiquitination and extraction of incompletely synthesized nascent chains for proteasomal degradation.</text>
</comment>
<keyword evidence="12 15" id="KW-0833">Ubl conjugation pathway</keyword>
<dbReference type="InterPro" id="IPR054477">
    <property type="entry name" value="LTN1_E3_ligase_6th"/>
</dbReference>
<keyword evidence="9 15" id="KW-0479">Metal-binding</keyword>
<accession>A0ABD1K5R2</accession>
<dbReference type="GO" id="GO:0008270">
    <property type="term" value="F:zinc ion binding"/>
    <property type="evidence" value="ECO:0007669"/>
    <property type="project" value="UniProtKB-KW"/>
</dbReference>
<dbReference type="SMART" id="SM00744">
    <property type="entry name" value="RINGv"/>
    <property type="match status" value="1"/>
</dbReference>
<dbReference type="InterPro" id="IPR056241">
    <property type="entry name" value="LTN1_HEAT_5th"/>
</dbReference>
<name>A0ABD1K5R2_9TELE</name>
<evidence type="ECO:0000256" key="6">
    <source>
        <dbReference type="ARBA" id="ARBA00017157"/>
    </source>
</evidence>
<dbReference type="Gene3D" id="3.30.40.10">
    <property type="entry name" value="Zinc/RING finger domain, C3HC4 (zinc finger)"/>
    <property type="match status" value="1"/>
</dbReference>
<keyword evidence="7" id="KW-0963">Cytoplasm</keyword>
<dbReference type="GO" id="GO:1990112">
    <property type="term" value="C:RQC complex"/>
    <property type="evidence" value="ECO:0007669"/>
    <property type="project" value="UniProtKB-UniRule"/>
</dbReference>
<dbReference type="GO" id="GO:1990116">
    <property type="term" value="P:ribosome-associated ubiquitin-dependent protein catabolic process"/>
    <property type="evidence" value="ECO:0007669"/>
    <property type="project" value="UniProtKB-UniRule"/>
</dbReference>
<reference evidence="18 19" key="1">
    <citation type="submission" date="2024-09" db="EMBL/GenBank/DDBJ databases">
        <title>A chromosome-level genome assembly of Gray's grenadier anchovy, Coilia grayii.</title>
        <authorList>
            <person name="Fu Z."/>
        </authorList>
    </citation>
    <scope>NUCLEOTIDE SEQUENCE [LARGE SCALE GENOMIC DNA]</scope>
    <source>
        <strain evidence="18">G4</strain>
        <tissue evidence="18">Muscle</tissue>
    </source>
</reference>
<dbReference type="InterPro" id="IPR054476">
    <property type="entry name" value="Ltn1_N"/>
</dbReference>
<keyword evidence="19" id="KW-1185">Reference proteome</keyword>
<dbReference type="InterPro" id="IPR011016">
    <property type="entry name" value="Znf_RING-CH"/>
</dbReference>
<dbReference type="PANTHER" id="PTHR12389">
    <property type="entry name" value="ZINC FINGER PROTEIN 294"/>
    <property type="match status" value="1"/>
</dbReference>
<evidence type="ECO:0000313" key="18">
    <source>
        <dbReference type="EMBL" id="KAL2094366.1"/>
    </source>
</evidence>
<comment type="subcellular location">
    <subcellularLocation>
        <location evidence="2">Cytoplasm</location>
        <location evidence="2">Cytosol</location>
    </subcellularLocation>
</comment>
<evidence type="ECO:0000256" key="1">
    <source>
        <dbReference type="ARBA" id="ARBA00000900"/>
    </source>
</evidence>
<feature type="region of interest" description="Disordered" evidence="16">
    <location>
        <begin position="1"/>
        <end position="20"/>
    </location>
</feature>
<evidence type="ECO:0000256" key="5">
    <source>
        <dbReference type="ARBA" id="ARBA00012483"/>
    </source>
</evidence>
<evidence type="ECO:0000256" key="3">
    <source>
        <dbReference type="ARBA" id="ARBA00004906"/>
    </source>
</evidence>
<dbReference type="InterPro" id="IPR016024">
    <property type="entry name" value="ARM-type_fold"/>
</dbReference>
<feature type="compositionally biased region" description="Basic residues" evidence="16">
    <location>
        <begin position="1"/>
        <end position="11"/>
    </location>
</feature>
<dbReference type="Pfam" id="PF24618">
    <property type="entry name" value="LTN1_E3_ligase_5th"/>
    <property type="match status" value="1"/>
</dbReference>
<dbReference type="PROSITE" id="PS50089">
    <property type="entry name" value="ZF_RING_2"/>
    <property type="match status" value="1"/>
</dbReference>
<evidence type="ECO:0000256" key="7">
    <source>
        <dbReference type="ARBA" id="ARBA00022490"/>
    </source>
</evidence>
<dbReference type="InterPro" id="IPR039795">
    <property type="entry name" value="LTN1/Rkr1"/>
</dbReference>
<dbReference type="Gene3D" id="1.25.10.10">
    <property type="entry name" value="Leucine-rich Repeat Variant"/>
    <property type="match status" value="1"/>
</dbReference>
<protein>
    <recommendedName>
        <fullName evidence="6 15">E3 ubiquitin-protein ligase listerin</fullName>
        <ecNumber evidence="5 15">2.3.2.27</ecNumber>
    </recommendedName>
    <alternativeName>
        <fullName evidence="15">RING-type E3 ubiquitin transferase listerin</fullName>
    </alternativeName>
</protein>
<dbReference type="Pfam" id="PF22958">
    <property type="entry name" value="Ltn1_1st"/>
    <property type="match status" value="1"/>
</dbReference>
<dbReference type="PANTHER" id="PTHR12389:SF0">
    <property type="entry name" value="E3 UBIQUITIN-PROTEIN LIGASE LISTERIN"/>
    <property type="match status" value="1"/>
</dbReference>